<dbReference type="EC" id="5.1.1.1" evidence="4"/>
<dbReference type="SMART" id="SM01005">
    <property type="entry name" value="Ala_racemase_C"/>
    <property type="match status" value="1"/>
</dbReference>
<dbReference type="SUPFAM" id="SSF50621">
    <property type="entry name" value="Alanine racemase C-terminal domain-like"/>
    <property type="match status" value="1"/>
</dbReference>
<evidence type="ECO:0000313" key="8">
    <source>
        <dbReference type="EMBL" id="SHJ93209.1"/>
    </source>
</evidence>
<keyword evidence="2 4" id="KW-0663">Pyridoxal phosphate</keyword>
<comment type="catalytic activity">
    <reaction evidence="4">
        <text>L-alanine = D-alanine</text>
        <dbReference type="Rhea" id="RHEA:20249"/>
        <dbReference type="ChEBI" id="CHEBI:57416"/>
        <dbReference type="ChEBI" id="CHEBI:57972"/>
        <dbReference type="EC" id="5.1.1.1"/>
    </reaction>
</comment>
<proteinExistence type="inferred from homology"/>
<comment type="similarity">
    <text evidence="4">Belongs to the alanine racemase family.</text>
</comment>
<evidence type="ECO:0000313" key="9">
    <source>
        <dbReference type="Proteomes" id="UP000184301"/>
    </source>
</evidence>
<dbReference type="CDD" id="cd00430">
    <property type="entry name" value="PLPDE_III_AR"/>
    <property type="match status" value="1"/>
</dbReference>
<dbReference type="EMBL" id="FQZY01000022">
    <property type="protein sequence ID" value="SHJ93209.1"/>
    <property type="molecule type" value="Genomic_DNA"/>
</dbReference>
<feature type="binding site" evidence="4 6">
    <location>
        <position position="316"/>
    </location>
    <ligand>
        <name>substrate</name>
    </ligand>
</feature>
<dbReference type="InterPro" id="IPR009006">
    <property type="entry name" value="Ala_racemase/Decarboxylase_C"/>
</dbReference>
<dbReference type="GO" id="GO:0009252">
    <property type="term" value="P:peptidoglycan biosynthetic process"/>
    <property type="evidence" value="ECO:0007669"/>
    <property type="project" value="TreeGrafter"/>
</dbReference>
<reference evidence="8 9" key="1">
    <citation type="submission" date="2016-11" db="EMBL/GenBank/DDBJ databases">
        <authorList>
            <person name="Jaros S."/>
            <person name="Januszkiewicz K."/>
            <person name="Wedrychowicz H."/>
        </authorList>
    </citation>
    <scope>NUCLEOTIDE SEQUENCE [LARGE SCALE GENOMIC DNA]</scope>
    <source>
        <strain evidence="8 9">DSM 15480</strain>
    </source>
</reference>
<dbReference type="Gene3D" id="2.40.37.10">
    <property type="entry name" value="Lyase, Ornithine Decarboxylase, Chain A, domain 1"/>
    <property type="match status" value="1"/>
</dbReference>
<dbReference type="Pfam" id="PF01168">
    <property type="entry name" value="Ala_racemase_N"/>
    <property type="match status" value="1"/>
</dbReference>
<dbReference type="InterPro" id="IPR001608">
    <property type="entry name" value="Ala_racemase_N"/>
</dbReference>
<comment type="function">
    <text evidence="4">Catalyzes the interconversion of L-alanine and D-alanine. May also act on other amino acids.</text>
</comment>
<sequence length="388" mass="43360">MKQYRRVYAQIDLDAVEYNMDEMKKNIAPEAKMIGVVKTDGYGHGATPIALLLEEKEYVWGFATACLDEAVALRKAGIKKPLLVLGCVFPDQYEEMLQYDIRPTVYTEEMAADMSETAVKMGMTARFHIKLDTGMGRLGFLVCEESAAVITSISRLPNVEIEGVFTHFSKADETDKTFTKKQHEQFQWMSEKLANAGLAIPYHHCDNSAGIIDFPEFSHELVRAGISIYGMYPSEEVHKEKVDLKPALSLVSHVAHVKELDAGAAISYGGTYITDKKMKIATVPVGYGDGYPRSLSNKGYVLIHGKKAKILGRICMDQFMVDVTDIEHVSFGCRVILIGKDGPETICVEELSDLSGKFNYEFVCGLSKRIPRIYLRHGEIVDRIDYLA</sequence>
<dbReference type="GO" id="GO:0030632">
    <property type="term" value="P:D-alanine biosynthetic process"/>
    <property type="evidence" value="ECO:0007669"/>
    <property type="project" value="UniProtKB-UniRule"/>
</dbReference>
<organism evidence="8 9">
    <name type="scientific">Hespellia stercorisuis DSM 15480</name>
    <dbReference type="NCBI Taxonomy" id="1121950"/>
    <lineage>
        <taxon>Bacteria</taxon>
        <taxon>Bacillati</taxon>
        <taxon>Bacillota</taxon>
        <taxon>Clostridia</taxon>
        <taxon>Lachnospirales</taxon>
        <taxon>Lachnospiraceae</taxon>
        <taxon>Hespellia</taxon>
    </lineage>
</organism>
<comment type="cofactor">
    <cofactor evidence="1 4 5">
        <name>pyridoxal 5'-phosphate</name>
        <dbReference type="ChEBI" id="CHEBI:597326"/>
    </cofactor>
</comment>
<evidence type="ECO:0000256" key="3">
    <source>
        <dbReference type="ARBA" id="ARBA00023235"/>
    </source>
</evidence>
<evidence type="ECO:0000256" key="5">
    <source>
        <dbReference type="PIRSR" id="PIRSR600821-50"/>
    </source>
</evidence>
<dbReference type="Pfam" id="PF00842">
    <property type="entry name" value="Ala_racemase_C"/>
    <property type="match status" value="1"/>
</dbReference>
<evidence type="ECO:0000256" key="6">
    <source>
        <dbReference type="PIRSR" id="PIRSR600821-52"/>
    </source>
</evidence>
<evidence type="ECO:0000256" key="4">
    <source>
        <dbReference type="HAMAP-Rule" id="MF_01201"/>
    </source>
</evidence>
<accession>A0A1M6NBZ1</accession>
<dbReference type="PANTHER" id="PTHR30511">
    <property type="entry name" value="ALANINE RACEMASE"/>
    <property type="match status" value="1"/>
</dbReference>
<dbReference type="STRING" id="1121950.SAMN02745243_01779"/>
<dbReference type="UniPathway" id="UPA00042">
    <property type="reaction ID" value="UER00497"/>
</dbReference>
<keyword evidence="3 4" id="KW-0413">Isomerase</keyword>
<dbReference type="FunFam" id="3.20.20.10:FF:000002">
    <property type="entry name" value="Alanine racemase"/>
    <property type="match status" value="1"/>
</dbReference>
<dbReference type="OrthoDB" id="9813814at2"/>
<evidence type="ECO:0000256" key="2">
    <source>
        <dbReference type="ARBA" id="ARBA00022898"/>
    </source>
</evidence>
<dbReference type="InterPro" id="IPR000821">
    <property type="entry name" value="Ala_racemase"/>
</dbReference>
<dbReference type="RefSeq" id="WP_073108770.1">
    <property type="nucleotide sequence ID" value="NZ_FQZY01000022.1"/>
</dbReference>
<name>A0A1M6NBZ1_9FIRM</name>
<feature type="active site" description="Proton acceptor; specific for L-alanine" evidence="4">
    <location>
        <position position="268"/>
    </location>
</feature>
<dbReference type="GO" id="GO:0005829">
    <property type="term" value="C:cytosol"/>
    <property type="evidence" value="ECO:0007669"/>
    <property type="project" value="TreeGrafter"/>
</dbReference>
<dbReference type="NCBIfam" id="TIGR00492">
    <property type="entry name" value="alr"/>
    <property type="match status" value="1"/>
</dbReference>
<feature type="active site" description="Proton acceptor; specific for D-alanine" evidence="4">
    <location>
        <position position="38"/>
    </location>
</feature>
<keyword evidence="9" id="KW-1185">Reference proteome</keyword>
<feature type="binding site" evidence="4 6">
    <location>
        <position position="137"/>
    </location>
    <ligand>
        <name>substrate</name>
    </ligand>
</feature>
<comment type="pathway">
    <text evidence="4">Amino-acid biosynthesis; D-alanine biosynthesis; D-alanine from L-alanine: step 1/1.</text>
</comment>
<gene>
    <name evidence="8" type="ORF">SAMN02745243_01779</name>
</gene>
<feature type="domain" description="Alanine racemase C-terminal" evidence="7">
    <location>
        <begin position="247"/>
        <end position="375"/>
    </location>
</feature>
<dbReference type="InterPro" id="IPR011079">
    <property type="entry name" value="Ala_racemase_C"/>
</dbReference>
<dbReference type="SUPFAM" id="SSF51419">
    <property type="entry name" value="PLP-binding barrel"/>
    <property type="match status" value="1"/>
</dbReference>
<dbReference type="Gene3D" id="3.20.20.10">
    <property type="entry name" value="Alanine racemase"/>
    <property type="match status" value="1"/>
</dbReference>
<dbReference type="AlphaFoldDB" id="A0A1M6NBZ1"/>
<dbReference type="InterPro" id="IPR029066">
    <property type="entry name" value="PLP-binding_barrel"/>
</dbReference>
<dbReference type="GO" id="GO:0008784">
    <property type="term" value="F:alanine racemase activity"/>
    <property type="evidence" value="ECO:0007669"/>
    <property type="project" value="UniProtKB-UniRule"/>
</dbReference>
<dbReference type="Proteomes" id="UP000184301">
    <property type="component" value="Unassembled WGS sequence"/>
</dbReference>
<dbReference type="PANTHER" id="PTHR30511:SF0">
    <property type="entry name" value="ALANINE RACEMASE, CATABOLIC-RELATED"/>
    <property type="match status" value="1"/>
</dbReference>
<feature type="modified residue" description="N6-(pyridoxal phosphate)lysine" evidence="4 5">
    <location>
        <position position="38"/>
    </location>
</feature>
<evidence type="ECO:0000256" key="1">
    <source>
        <dbReference type="ARBA" id="ARBA00001933"/>
    </source>
</evidence>
<protein>
    <recommendedName>
        <fullName evidence="4">Alanine racemase</fullName>
        <ecNumber evidence="4">5.1.1.1</ecNumber>
    </recommendedName>
</protein>
<dbReference type="HAMAP" id="MF_01201">
    <property type="entry name" value="Ala_racemase"/>
    <property type="match status" value="1"/>
</dbReference>
<evidence type="ECO:0000259" key="7">
    <source>
        <dbReference type="SMART" id="SM01005"/>
    </source>
</evidence>
<dbReference type="GO" id="GO:0030170">
    <property type="term" value="F:pyridoxal phosphate binding"/>
    <property type="evidence" value="ECO:0007669"/>
    <property type="project" value="UniProtKB-UniRule"/>
</dbReference>
<dbReference type="PRINTS" id="PR00992">
    <property type="entry name" value="ALARACEMASE"/>
</dbReference>